<dbReference type="FunFam" id="3.40.50.300:FF:000032">
    <property type="entry name" value="Export ABC transporter ATP-binding protein"/>
    <property type="match status" value="1"/>
</dbReference>
<keyword evidence="6 13" id="KW-0067">ATP-binding</keyword>
<dbReference type="InterPro" id="IPR017871">
    <property type="entry name" value="ABC_transporter-like_CS"/>
</dbReference>
<feature type="transmembrane region" description="Helical" evidence="11">
    <location>
        <begin position="1001"/>
        <end position="1019"/>
    </location>
</feature>
<dbReference type="OrthoDB" id="2079174at2"/>
<comment type="subcellular location">
    <subcellularLocation>
        <location evidence="1">Cell inner membrane</location>
        <topology evidence="1">Multi-pass membrane protein</topology>
    </subcellularLocation>
</comment>
<dbReference type="InterPro" id="IPR017911">
    <property type="entry name" value="MacB-like_ATP-bd"/>
</dbReference>
<organism evidence="13 14">
    <name type="scientific">Jeotgalibaca dankookensis</name>
    <dbReference type="NCBI Taxonomy" id="708126"/>
    <lineage>
        <taxon>Bacteria</taxon>
        <taxon>Bacillati</taxon>
        <taxon>Bacillota</taxon>
        <taxon>Bacilli</taxon>
        <taxon>Lactobacillales</taxon>
        <taxon>Carnobacteriaceae</taxon>
        <taxon>Jeotgalibaca</taxon>
    </lineage>
</organism>
<evidence type="ECO:0000313" key="13">
    <source>
        <dbReference type="EMBL" id="AQS53237.1"/>
    </source>
</evidence>
<evidence type="ECO:0000256" key="7">
    <source>
        <dbReference type="ARBA" id="ARBA00022970"/>
    </source>
</evidence>
<keyword evidence="14" id="KW-1185">Reference proteome</keyword>
<dbReference type="GO" id="GO:0022857">
    <property type="term" value="F:transmembrane transporter activity"/>
    <property type="evidence" value="ECO:0007669"/>
    <property type="project" value="UniProtKB-ARBA"/>
</dbReference>
<evidence type="ECO:0000256" key="3">
    <source>
        <dbReference type="ARBA" id="ARBA00022475"/>
    </source>
</evidence>
<dbReference type="InterPro" id="IPR003838">
    <property type="entry name" value="ABC3_permease_C"/>
</dbReference>
<dbReference type="KEGG" id="jda:BW727_100844"/>
<dbReference type="GO" id="GO:0006865">
    <property type="term" value="P:amino acid transport"/>
    <property type="evidence" value="ECO:0007669"/>
    <property type="project" value="UniProtKB-KW"/>
</dbReference>
<dbReference type="PANTHER" id="PTHR42798:SF6">
    <property type="entry name" value="CELL DIVISION ATP-BINDING PROTEIN FTSE"/>
    <property type="match status" value="1"/>
</dbReference>
<keyword evidence="3" id="KW-1003">Cell membrane</keyword>
<dbReference type="EC" id="3.6.3.-" evidence="13"/>
<name>A0A1S6INV4_9LACT</name>
<keyword evidence="13" id="KW-0378">Hydrolase</keyword>
<gene>
    <name evidence="13" type="primary">yknY_1</name>
    <name evidence="13" type="ORF">BW727_100844</name>
</gene>
<sequence length="1036" mass="114393">MLELKNITKSYRTKDFVQNALNNVSITFRDNEFVSILGASGSGKTTMLNIVGGLDQYDSGDLIIEGTSTRKYKSADWDTYRNSRVGFIFQSYNLIPHQTALANVELALTLSGVSAKERKDRAIEALKDVGLADHINKLPTQLSGGQMQRVAIARALINNPEIVLADEPTGALDSVTSDQVMDLLQEIAKDRLVVMVTHNPELAHKYTNRIIELKDGEVLGDTNPYVLADAALLENKKPLKKTRMSFFTAISLSISNLLTKKGRTFITSVAGSIGIIGIASILALASGINRYIENVEQETMSAFPLTIDSSGIDITSFLGGEGNVSEVAENEESQELQEGEVPVLNTITSLFSFQNKNDLNSFKNHVETNRSQIDPYVKNIQYKYGITPQIYLQGEAAGVRQVNPDTIFSQYGFGNTGGLDLIAGAGDIGMRNFSELPGDVSLFQDQYDVVAGKWPTEKNEIVVVLMNSGSLTDTTMYTLGLKDRQGLESMFENFTNEEQLEVEEVKDETIDFEEILATEFKLINPAEKYTYDDSYNIWVDKSDDTTYMDQVIESGLDLNVVGIVKADPDTNNPILSSGLYYPSELTEYLIKEAAGYEIVQEQVANKDVNVFTGQPFDSEAELAPEELFNLEDFITVDEAAIQNAFNFDMSALNIDFSDFQINVDPTSLPDLDLDVLAESISAQINVPTESVQSILVTVLQDFVATQNEQNVTELEDWVANFDVYINSEEVQEQLLQAFEQINNNTQIAQQLTEIIQNYFNTYIGQAFNQLIGSVQADLANQIDAKLFDLGANIQNAVSVDPDILSQAFQFNIDEDELFTLIRSLGEREQISPSSNLTTLGYRDLDDPTEINLYPKDFTTKESVVTFIDNYNTQMQNSDQEEKVVKYTDFIAAILSSVTTIINTISYALVAFVGISLVVSSIMIGVITYVSVLERIKEIGILRAIGASKKDIRRVFNAETLIIGFVAGTFGILVTYGISLIANVIVYDKFGIPNIAHLEPGAVVILILISMFLAFISGLIPSSTAANKDPVEALRSE</sequence>
<reference evidence="13 14" key="1">
    <citation type="journal article" date="2014" name="Int. J. Syst. Evol. Microbiol.">
        <title>Jeotgalibaca dankookensis gen. nov., sp. nov., a member of the family Carnobacteriaceae, isolated from seujeot (Korean traditional food).</title>
        <authorList>
            <person name="Lee D.G."/>
            <person name="Trujillo M.E."/>
            <person name="Kang H."/>
            <person name="Ahn T.Y."/>
        </authorList>
    </citation>
    <scope>NUCLEOTIDE SEQUENCE [LARGE SCALE GENOMIC DNA]</scope>
    <source>
        <strain evidence="13 14">EX-07</strain>
    </source>
</reference>
<dbReference type="PROSITE" id="PS00211">
    <property type="entry name" value="ABC_TRANSPORTER_1"/>
    <property type="match status" value="1"/>
</dbReference>
<dbReference type="Proteomes" id="UP000188993">
    <property type="component" value="Chromosome"/>
</dbReference>
<keyword evidence="9 11" id="KW-0472">Membrane</keyword>
<keyword evidence="2" id="KW-0813">Transport</keyword>
<evidence type="ECO:0000256" key="8">
    <source>
        <dbReference type="ARBA" id="ARBA00022989"/>
    </source>
</evidence>
<evidence type="ECO:0000256" key="6">
    <source>
        <dbReference type="ARBA" id="ARBA00022840"/>
    </source>
</evidence>
<feature type="transmembrane region" description="Helical" evidence="11">
    <location>
        <begin position="959"/>
        <end position="981"/>
    </location>
</feature>
<dbReference type="RefSeq" id="WP_062469228.1">
    <property type="nucleotide sequence ID" value="NZ_BBYN01000012.1"/>
</dbReference>
<dbReference type="AlphaFoldDB" id="A0A1S6INV4"/>
<dbReference type="EMBL" id="CP019728">
    <property type="protein sequence ID" value="AQS53237.1"/>
    <property type="molecule type" value="Genomic_DNA"/>
</dbReference>
<dbReference type="SMART" id="SM00382">
    <property type="entry name" value="AAA"/>
    <property type="match status" value="1"/>
</dbReference>
<evidence type="ECO:0000256" key="9">
    <source>
        <dbReference type="ARBA" id="ARBA00023136"/>
    </source>
</evidence>
<evidence type="ECO:0000256" key="5">
    <source>
        <dbReference type="ARBA" id="ARBA00022741"/>
    </source>
</evidence>
<proteinExistence type="inferred from homology"/>
<accession>A0A1S6INV4</accession>
<dbReference type="GO" id="GO:0005886">
    <property type="term" value="C:plasma membrane"/>
    <property type="evidence" value="ECO:0007669"/>
    <property type="project" value="UniProtKB-SubCell"/>
</dbReference>
<evidence type="ECO:0000256" key="1">
    <source>
        <dbReference type="ARBA" id="ARBA00004429"/>
    </source>
</evidence>
<dbReference type="STRING" id="708126.BW727_100844"/>
<evidence type="ECO:0000313" key="14">
    <source>
        <dbReference type="Proteomes" id="UP000188993"/>
    </source>
</evidence>
<feature type="domain" description="ABC transporter" evidence="12">
    <location>
        <begin position="2"/>
        <end position="240"/>
    </location>
</feature>
<evidence type="ECO:0000256" key="2">
    <source>
        <dbReference type="ARBA" id="ARBA00022448"/>
    </source>
</evidence>
<dbReference type="SUPFAM" id="SSF52540">
    <property type="entry name" value="P-loop containing nucleoside triphosphate hydrolases"/>
    <property type="match status" value="1"/>
</dbReference>
<dbReference type="GO" id="GO:0005524">
    <property type="term" value="F:ATP binding"/>
    <property type="evidence" value="ECO:0007669"/>
    <property type="project" value="UniProtKB-KW"/>
</dbReference>
<dbReference type="Pfam" id="PF02687">
    <property type="entry name" value="FtsX"/>
    <property type="match status" value="1"/>
</dbReference>
<dbReference type="GO" id="GO:0016887">
    <property type="term" value="F:ATP hydrolysis activity"/>
    <property type="evidence" value="ECO:0007669"/>
    <property type="project" value="InterPro"/>
</dbReference>
<keyword evidence="5" id="KW-0547">Nucleotide-binding</keyword>
<dbReference type="Pfam" id="PF00005">
    <property type="entry name" value="ABC_tran"/>
    <property type="match status" value="1"/>
</dbReference>
<keyword evidence="8 11" id="KW-1133">Transmembrane helix</keyword>
<dbReference type="GO" id="GO:0098796">
    <property type="term" value="C:membrane protein complex"/>
    <property type="evidence" value="ECO:0007669"/>
    <property type="project" value="UniProtKB-ARBA"/>
</dbReference>
<feature type="transmembrane region" description="Helical" evidence="11">
    <location>
        <begin position="907"/>
        <end position="932"/>
    </location>
</feature>
<keyword evidence="4 11" id="KW-0812">Transmembrane</keyword>
<dbReference type="InterPro" id="IPR003439">
    <property type="entry name" value="ABC_transporter-like_ATP-bd"/>
</dbReference>
<evidence type="ECO:0000259" key="12">
    <source>
        <dbReference type="PROSITE" id="PS50893"/>
    </source>
</evidence>
<dbReference type="InterPro" id="IPR003593">
    <property type="entry name" value="AAA+_ATPase"/>
</dbReference>
<protein>
    <submittedName>
        <fullName evidence="13">Putative ABC transporter ATP-binding protein YknY</fullName>
        <ecNumber evidence="13">3.6.3.-</ecNumber>
    </submittedName>
</protein>
<evidence type="ECO:0000256" key="4">
    <source>
        <dbReference type="ARBA" id="ARBA00022692"/>
    </source>
</evidence>
<dbReference type="InterPro" id="IPR027417">
    <property type="entry name" value="P-loop_NTPase"/>
</dbReference>
<dbReference type="PROSITE" id="PS50893">
    <property type="entry name" value="ABC_TRANSPORTER_2"/>
    <property type="match status" value="1"/>
</dbReference>
<evidence type="ECO:0000256" key="10">
    <source>
        <dbReference type="ARBA" id="ARBA00038388"/>
    </source>
</evidence>
<dbReference type="Gene3D" id="3.40.50.300">
    <property type="entry name" value="P-loop containing nucleotide triphosphate hydrolases"/>
    <property type="match status" value="1"/>
</dbReference>
<dbReference type="PANTHER" id="PTHR42798">
    <property type="entry name" value="LIPOPROTEIN-RELEASING SYSTEM ATP-BINDING PROTEIN LOLD"/>
    <property type="match status" value="1"/>
</dbReference>
<keyword evidence="7" id="KW-0029">Amino-acid transport</keyword>
<dbReference type="CDD" id="cd03255">
    <property type="entry name" value="ABC_MJ0796_LolCDE_FtsE"/>
    <property type="match status" value="1"/>
</dbReference>
<evidence type="ECO:0000256" key="11">
    <source>
        <dbReference type="SAM" id="Phobius"/>
    </source>
</evidence>
<comment type="similarity">
    <text evidence="10">Belongs to the ABC transporter superfamily. Macrolide exporter (TC 3.A.1.122) family.</text>
</comment>